<dbReference type="Proteomes" id="UP000318483">
    <property type="component" value="Plasmid unnamed3"/>
</dbReference>
<reference evidence="1 2" key="1">
    <citation type="submission" date="2019-07" db="EMBL/GenBank/DDBJ databases">
        <title>Litoreibacter alkalisoli sp. nov., isolated from saline-alkaline soil.</title>
        <authorList>
            <person name="Wang S."/>
            <person name="Xu L."/>
            <person name="Xing Y.-T."/>
            <person name="Sun J.-Q."/>
        </authorList>
    </citation>
    <scope>NUCLEOTIDE SEQUENCE [LARGE SCALE GENOMIC DNA]</scope>
    <source>
        <strain evidence="1 2">LN3S51</strain>
        <plasmid evidence="1 2">unnamed3</plasmid>
    </source>
</reference>
<geneLocation type="plasmid" evidence="1 2">
    <name>unnamed3</name>
</geneLocation>
<dbReference type="OrthoDB" id="5405146at2"/>
<keyword evidence="1" id="KW-0614">Plasmid</keyword>
<evidence type="ECO:0000313" key="2">
    <source>
        <dbReference type="Proteomes" id="UP000318483"/>
    </source>
</evidence>
<dbReference type="AlphaFoldDB" id="A0A5B8IYJ4"/>
<proteinExistence type="predicted"/>
<gene>
    <name evidence="1" type="ORF">FPZ52_16015</name>
</gene>
<protein>
    <submittedName>
        <fullName evidence="1">Uncharacterized protein</fullName>
    </submittedName>
</protein>
<keyword evidence="2" id="KW-1185">Reference proteome</keyword>
<evidence type="ECO:0000313" key="1">
    <source>
        <dbReference type="EMBL" id="QDY71202.1"/>
    </source>
</evidence>
<dbReference type="EMBL" id="CP042264">
    <property type="protein sequence ID" value="QDY71202.1"/>
    <property type="molecule type" value="Genomic_DNA"/>
</dbReference>
<accession>A0A5B8IYJ4</accession>
<name>A0A5B8IYJ4_9RHOB</name>
<organism evidence="1 2">
    <name type="scientific">Qingshengfaniella alkalisoli</name>
    <dbReference type="NCBI Taxonomy" id="2599296"/>
    <lineage>
        <taxon>Bacteria</taxon>
        <taxon>Pseudomonadati</taxon>
        <taxon>Pseudomonadota</taxon>
        <taxon>Alphaproteobacteria</taxon>
        <taxon>Rhodobacterales</taxon>
        <taxon>Paracoccaceae</taxon>
        <taxon>Qingshengfaniella</taxon>
    </lineage>
</organism>
<sequence>MPDRSPLSSILCPSRASAAGTIRISEIRVRIASAAWTRTAGSENDDVVFNKRVRALNRAIATRTVNPEALEAAQREYNQWLAKQD</sequence>
<dbReference type="RefSeq" id="WP_146366618.1">
    <property type="nucleotide sequence ID" value="NZ_CP042264.1"/>
</dbReference>
<dbReference type="KEGG" id="lit:FPZ52_16015"/>